<dbReference type="RefSeq" id="XP_072800710.1">
    <property type="nucleotide sequence ID" value="XM_072944609.1"/>
</dbReference>
<evidence type="ECO:0000313" key="4">
    <source>
        <dbReference type="RefSeq" id="XP_072800710.1"/>
    </source>
</evidence>
<gene>
    <name evidence="4" type="primary">C19H20orf204</name>
</gene>
<proteinExistence type="predicted"/>
<name>A0ABM5BWF5_VICPA</name>
<evidence type="ECO:0000256" key="1">
    <source>
        <dbReference type="SAM" id="MobiDB-lite"/>
    </source>
</evidence>
<feature type="chain" id="PRO_5045079193" evidence="2">
    <location>
        <begin position="22"/>
        <end position="243"/>
    </location>
</feature>
<organism evidence="3 4">
    <name type="scientific">Vicugna pacos</name>
    <name type="common">Alpaca</name>
    <name type="synonym">Lama pacos</name>
    <dbReference type="NCBI Taxonomy" id="30538"/>
    <lineage>
        <taxon>Eukaryota</taxon>
        <taxon>Metazoa</taxon>
        <taxon>Chordata</taxon>
        <taxon>Craniata</taxon>
        <taxon>Vertebrata</taxon>
        <taxon>Euteleostomi</taxon>
        <taxon>Mammalia</taxon>
        <taxon>Eutheria</taxon>
        <taxon>Laurasiatheria</taxon>
        <taxon>Artiodactyla</taxon>
        <taxon>Tylopoda</taxon>
        <taxon>Camelidae</taxon>
        <taxon>Vicugna</taxon>
    </lineage>
</organism>
<sequence length="243" mass="26829">MGPPKPALWALLLVLLGTTQGRAGLRTCSVPDVLRHYRAVIFQDLQAAARWVGPGGEGTGLGSRHLHFVQRNLTGAAASRRRGRVGASCGAQKERSILLSILSLGRTLRGAVARGRRRALEKVAWTVAVRTEAVMQRYCWTLRQQSWRPQTRPSRRRGGRRWLLLHALDAIATCWEKLFALRAAAAQQGEEERARLRKSLTGAQPTHRSLCSPKSPRPGDPIPPGHAGPRRARPPRPEEALIN</sequence>
<feature type="region of interest" description="Disordered" evidence="1">
    <location>
        <begin position="192"/>
        <end position="243"/>
    </location>
</feature>
<dbReference type="GeneID" id="107034098"/>
<evidence type="ECO:0000256" key="2">
    <source>
        <dbReference type="SAM" id="SignalP"/>
    </source>
</evidence>
<reference evidence="4" key="1">
    <citation type="submission" date="2025-08" db="UniProtKB">
        <authorList>
            <consortium name="RefSeq"/>
        </authorList>
    </citation>
    <scope>IDENTIFICATION</scope>
</reference>
<dbReference type="Proteomes" id="UP001652581">
    <property type="component" value="Chromosome 19"/>
</dbReference>
<evidence type="ECO:0000313" key="3">
    <source>
        <dbReference type="Proteomes" id="UP001652581"/>
    </source>
</evidence>
<keyword evidence="3" id="KW-1185">Reference proteome</keyword>
<protein>
    <submittedName>
        <fullName evidence="4">Uncharacterized protein C20orf204 homolog isoform X1</fullName>
    </submittedName>
</protein>
<feature type="compositionally biased region" description="Pro residues" evidence="1">
    <location>
        <begin position="215"/>
        <end position="226"/>
    </location>
</feature>
<keyword evidence="2" id="KW-0732">Signal</keyword>
<feature type="signal peptide" evidence="2">
    <location>
        <begin position="1"/>
        <end position="21"/>
    </location>
</feature>
<accession>A0ABM5BWF5</accession>